<reference evidence="2 3" key="1">
    <citation type="submission" date="2019-02" db="EMBL/GenBank/DDBJ databases">
        <title>Deep-cultivation of Planctomycetes and their phenomic and genomic characterization uncovers novel biology.</title>
        <authorList>
            <person name="Wiegand S."/>
            <person name="Jogler M."/>
            <person name="Boedeker C."/>
            <person name="Pinto D."/>
            <person name="Vollmers J."/>
            <person name="Rivas-Marin E."/>
            <person name="Kohn T."/>
            <person name="Peeters S.H."/>
            <person name="Heuer A."/>
            <person name="Rast P."/>
            <person name="Oberbeckmann S."/>
            <person name="Bunk B."/>
            <person name="Jeske O."/>
            <person name="Meyerdierks A."/>
            <person name="Storesund J.E."/>
            <person name="Kallscheuer N."/>
            <person name="Luecker S."/>
            <person name="Lage O.M."/>
            <person name="Pohl T."/>
            <person name="Merkel B.J."/>
            <person name="Hornburger P."/>
            <person name="Mueller R.-W."/>
            <person name="Bruemmer F."/>
            <person name="Labrenz M."/>
            <person name="Spormann A.M."/>
            <person name="Op Den Camp H."/>
            <person name="Overmann J."/>
            <person name="Amann R."/>
            <person name="Jetten M.S.M."/>
            <person name="Mascher T."/>
            <person name="Medema M.H."/>
            <person name="Devos D.P."/>
            <person name="Kaster A.-K."/>
            <person name="Ovreas L."/>
            <person name="Rohde M."/>
            <person name="Galperin M.Y."/>
            <person name="Jogler C."/>
        </authorList>
    </citation>
    <scope>NUCLEOTIDE SEQUENCE [LARGE SCALE GENOMIC DNA]</scope>
    <source>
        <strain evidence="2 3">Poly41</strain>
    </source>
</reference>
<name>A0A5C6DRY4_9BACT</name>
<gene>
    <name evidence="2" type="ORF">Poly41_23830</name>
</gene>
<dbReference type="Proteomes" id="UP000319143">
    <property type="component" value="Unassembled WGS sequence"/>
</dbReference>
<comment type="caution">
    <text evidence="2">The sequence shown here is derived from an EMBL/GenBank/DDBJ whole genome shotgun (WGS) entry which is preliminary data.</text>
</comment>
<keyword evidence="3" id="KW-1185">Reference proteome</keyword>
<dbReference type="EMBL" id="SJPV01000003">
    <property type="protein sequence ID" value="TWU39528.1"/>
    <property type="molecule type" value="Genomic_DNA"/>
</dbReference>
<proteinExistence type="predicted"/>
<accession>A0A5C6DRY4</accession>
<evidence type="ECO:0000313" key="3">
    <source>
        <dbReference type="Proteomes" id="UP000319143"/>
    </source>
</evidence>
<protein>
    <submittedName>
        <fullName evidence="2">Uncharacterized protein</fullName>
    </submittedName>
</protein>
<feature type="region of interest" description="Disordered" evidence="1">
    <location>
        <begin position="139"/>
        <end position="172"/>
    </location>
</feature>
<sequence length="172" mass="19788">MVAAAASWRLGSDFHAARTHFGTWNEAVIAADLEPESRFYTKKEILHMIRQRHDAGKSLSSDHPDVRDLPMLMVTRSRDRPLYEAALRHYGSWRAALTAAGINLANVSRRRPDNFDRETMILWLRNRQAAGEVIDLHRSVSRKSRQSDGDPPNIWELENRPRHGRNQVITID</sequence>
<organism evidence="2 3">
    <name type="scientific">Novipirellula artificiosorum</name>
    <dbReference type="NCBI Taxonomy" id="2528016"/>
    <lineage>
        <taxon>Bacteria</taxon>
        <taxon>Pseudomonadati</taxon>
        <taxon>Planctomycetota</taxon>
        <taxon>Planctomycetia</taxon>
        <taxon>Pirellulales</taxon>
        <taxon>Pirellulaceae</taxon>
        <taxon>Novipirellula</taxon>
    </lineage>
</organism>
<evidence type="ECO:0000313" key="2">
    <source>
        <dbReference type="EMBL" id="TWU39528.1"/>
    </source>
</evidence>
<evidence type="ECO:0000256" key="1">
    <source>
        <dbReference type="SAM" id="MobiDB-lite"/>
    </source>
</evidence>
<dbReference type="AlphaFoldDB" id="A0A5C6DRY4"/>